<dbReference type="InterPro" id="IPR019786">
    <property type="entry name" value="Zinc_finger_PHD-type_CS"/>
</dbReference>
<keyword evidence="7" id="KW-0804">Transcription</keyword>
<comment type="subcellular location">
    <subcellularLocation>
        <location evidence="1">Nucleus</location>
    </subcellularLocation>
</comment>
<keyword evidence="12" id="KW-1185">Reference proteome</keyword>
<evidence type="ECO:0000256" key="6">
    <source>
        <dbReference type="ARBA" id="ARBA00023015"/>
    </source>
</evidence>
<dbReference type="InterPro" id="IPR011011">
    <property type="entry name" value="Znf_FYVE_PHD"/>
</dbReference>
<accession>A7SFB0</accession>
<keyword evidence="2" id="KW-0479">Metal-binding</keyword>
<evidence type="ECO:0000256" key="5">
    <source>
        <dbReference type="ARBA" id="ARBA00022833"/>
    </source>
</evidence>
<dbReference type="InterPro" id="IPR001965">
    <property type="entry name" value="Znf_PHD"/>
</dbReference>
<keyword evidence="3" id="KW-0677">Repeat</keyword>
<dbReference type="PANTHER" id="PTHR45888:SF6">
    <property type="entry name" value="HL01030P-RELATED"/>
    <property type="match status" value="1"/>
</dbReference>
<dbReference type="SUPFAM" id="SSF57903">
    <property type="entry name" value="FYVE/PHD zinc finger"/>
    <property type="match status" value="2"/>
</dbReference>
<feature type="domain" description="PHD-type" evidence="10">
    <location>
        <begin position="1"/>
        <end position="51"/>
    </location>
</feature>
<name>A7SFB0_NEMVE</name>
<proteinExistence type="predicted"/>
<dbReference type="OrthoDB" id="308383at2759"/>
<dbReference type="GO" id="GO:0005634">
    <property type="term" value="C:nucleus"/>
    <property type="evidence" value="ECO:0007669"/>
    <property type="project" value="UniProtKB-SubCell"/>
</dbReference>
<evidence type="ECO:0000256" key="4">
    <source>
        <dbReference type="ARBA" id="ARBA00022771"/>
    </source>
</evidence>
<dbReference type="PANTHER" id="PTHR45888">
    <property type="entry name" value="HL01030P-RELATED"/>
    <property type="match status" value="1"/>
</dbReference>
<dbReference type="PhylomeDB" id="A7SFB0"/>
<dbReference type="PROSITE" id="PS01359">
    <property type="entry name" value="ZF_PHD_1"/>
    <property type="match status" value="1"/>
</dbReference>
<evidence type="ECO:0000313" key="12">
    <source>
        <dbReference type="Proteomes" id="UP000001593"/>
    </source>
</evidence>
<protein>
    <recommendedName>
        <fullName evidence="10">PHD-type domain-containing protein</fullName>
    </recommendedName>
</protein>
<feature type="non-terminal residue" evidence="11">
    <location>
        <position position="1"/>
    </location>
</feature>
<organism evidence="11 12">
    <name type="scientific">Nematostella vectensis</name>
    <name type="common">Starlet sea anemone</name>
    <dbReference type="NCBI Taxonomy" id="45351"/>
    <lineage>
        <taxon>Eukaryota</taxon>
        <taxon>Metazoa</taxon>
        <taxon>Cnidaria</taxon>
        <taxon>Anthozoa</taxon>
        <taxon>Hexacorallia</taxon>
        <taxon>Actiniaria</taxon>
        <taxon>Edwardsiidae</taxon>
        <taxon>Nematostella</taxon>
    </lineage>
</organism>
<evidence type="ECO:0000256" key="1">
    <source>
        <dbReference type="ARBA" id="ARBA00004123"/>
    </source>
</evidence>
<dbReference type="EMBL" id="DS469643">
    <property type="protein sequence ID" value="EDO37592.1"/>
    <property type="molecule type" value="Genomic_DNA"/>
</dbReference>
<evidence type="ECO:0000313" key="11">
    <source>
        <dbReference type="EMBL" id="EDO37592.1"/>
    </source>
</evidence>
<dbReference type="PROSITE" id="PS50016">
    <property type="entry name" value="ZF_PHD_2"/>
    <property type="match status" value="1"/>
</dbReference>
<feature type="non-terminal residue" evidence="11">
    <location>
        <position position="94"/>
    </location>
</feature>
<dbReference type="InterPro" id="IPR013083">
    <property type="entry name" value="Znf_RING/FYVE/PHD"/>
</dbReference>
<dbReference type="GO" id="GO:0008270">
    <property type="term" value="F:zinc ion binding"/>
    <property type="evidence" value="ECO:0007669"/>
    <property type="project" value="UniProtKB-KW"/>
</dbReference>
<keyword evidence="4 9" id="KW-0863">Zinc-finger</keyword>
<dbReference type="InterPro" id="IPR019787">
    <property type="entry name" value="Znf_PHD-finger"/>
</dbReference>
<reference evidence="11 12" key="1">
    <citation type="journal article" date="2007" name="Science">
        <title>Sea anemone genome reveals ancestral eumetazoan gene repertoire and genomic organization.</title>
        <authorList>
            <person name="Putnam N.H."/>
            <person name="Srivastava M."/>
            <person name="Hellsten U."/>
            <person name="Dirks B."/>
            <person name="Chapman J."/>
            <person name="Salamov A."/>
            <person name="Terry A."/>
            <person name="Shapiro H."/>
            <person name="Lindquist E."/>
            <person name="Kapitonov V.V."/>
            <person name="Jurka J."/>
            <person name="Genikhovich G."/>
            <person name="Grigoriev I.V."/>
            <person name="Lucas S.M."/>
            <person name="Steele R.E."/>
            <person name="Finnerty J.R."/>
            <person name="Technau U."/>
            <person name="Martindale M.Q."/>
            <person name="Rokhsar D.S."/>
        </authorList>
    </citation>
    <scope>NUCLEOTIDE SEQUENCE [LARGE SCALE GENOMIC DNA]</scope>
    <source>
        <strain evidence="12">CH2 X CH6</strain>
    </source>
</reference>
<evidence type="ECO:0000256" key="3">
    <source>
        <dbReference type="ARBA" id="ARBA00022737"/>
    </source>
</evidence>
<evidence type="ECO:0000259" key="10">
    <source>
        <dbReference type="PROSITE" id="PS50016"/>
    </source>
</evidence>
<dbReference type="KEGG" id="nve:5509135"/>
<dbReference type="Pfam" id="PF00628">
    <property type="entry name" value="PHD"/>
    <property type="match status" value="2"/>
</dbReference>
<dbReference type="Gene3D" id="3.30.40.10">
    <property type="entry name" value="Zinc/RING finger domain, C3HC4 (zinc finger)"/>
    <property type="match status" value="2"/>
</dbReference>
<evidence type="ECO:0000256" key="7">
    <source>
        <dbReference type="ARBA" id="ARBA00023163"/>
    </source>
</evidence>
<sequence>HCDKCKMGGDPEQLLLCTRCGYHYHGDCCTPPVRPTEQVRKGWECLMCKSCQSCRQLSSPERLLSCMSCDKAYHLYCIDPLGTNKGKMHWKCEV</sequence>
<keyword evidence="8" id="KW-0539">Nucleus</keyword>
<dbReference type="AlphaFoldDB" id="A7SFB0"/>
<dbReference type="SMART" id="SM00249">
    <property type="entry name" value="PHD"/>
    <property type="match status" value="2"/>
</dbReference>
<keyword evidence="6" id="KW-0805">Transcription regulation</keyword>
<dbReference type="eggNOG" id="KOG4443">
    <property type="taxonomic scope" value="Eukaryota"/>
</dbReference>
<evidence type="ECO:0000256" key="2">
    <source>
        <dbReference type="ARBA" id="ARBA00022723"/>
    </source>
</evidence>
<dbReference type="InParanoid" id="A7SFB0"/>
<evidence type="ECO:0000256" key="9">
    <source>
        <dbReference type="PROSITE-ProRule" id="PRU00146"/>
    </source>
</evidence>
<evidence type="ECO:0000256" key="8">
    <source>
        <dbReference type="ARBA" id="ARBA00023242"/>
    </source>
</evidence>
<gene>
    <name evidence="11" type="ORF">NEMVEDRAFT_v1g18566</name>
</gene>
<keyword evidence="5" id="KW-0862">Zinc</keyword>
<dbReference type="HOGENOM" id="CLU_2392250_0_0_1"/>
<dbReference type="Proteomes" id="UP000001593">
    <property type="component" value="Unassembled WGS sequence"/>
</dbReference>
<dbReference type="STRING" id="45351.A7SFB0"/>